<evidence type="ECO:0000313" key="9">
    <source>
        <dbReference type="EMBL" id="KRL00902.1"/>
    </source>
</evidence>
<evidence type="ECO:0000259" key="8">
    <source>
        <dbReference type="Pfam" id="PF09335"/>
    </source>
</evidence>
<evidence type="ECO:0000256" key="2">
    <source>
        <dbReference type="ARBA" id="ARBA00010792"/>
    </source>
</evidence>
<protein>
    <submittedName>
        <fullName evidence="9">Alkaline phosphatase</fullName>
    </submittedName>
</protein>
<feature type="domain" description="VTT" evidence="8">
    <location>
        <begin position="31"/>
        <end position="162"/>
    </location>
</feature>
<comment type="caution">
    <text evidence="9">The sequence shown here is derived from an EMBL/GenBank/DDBJ whole genome shotgun (WGS) entry which is preliminary data.</text>
</comment>
<reference evidence="9 10" key="1">
    <citation type="journal article" date="2015" name="Genome Announc.">
        <title>Expanding the biotechnology potential of lactobacilli through comparative genomics of 213 strains and associated genera.</title>
        <authorList>
            <person name="Sun Z."/>
            <person name="Harris H.M."/>
            <person name="McCann A."/>
            <person name="Guo C."/>
            <person name="Argimon S."/>
            <person name="Zhang W."/>
            <person name="Yang X."/>
            <person name="Jeffery I.B."/>
            <person name="Cooney J.C."/>
            <person name="Kagawa T.F."/>
            <person name="Liu W."/>
            <person name="Song Y."/>
            <person name="Salvetti E."/>
            <person name="Wrobel A."/>
            <person name="Rasinkangas P."/>
            <person name="Parkhill J."/>
            <person name="Rea M.C."/>
            <person name="O'Sullivan O."/>
            <person name="Ritari J."/>
            <person name="Douillard F.P."/>
            <person name="Paul Ross R."/>
            <person name="Yang R."/>
            <person name="Briner A.E."/>
            <person name="Felis G.E."/>
            <person name="de Vos W.M."/>
            <person name="Barrangou R."/>
            <person name="Klaenhammer T.R."/>
            <person name="Caufield P.W."/>
            <person name="Cui Y."/>
            <person name="Zhang H."/>
            <person name="O'Toole P.W."/>
        </authorList>
    </citation>
    <scope>NUCLEOTIDE SEQUENCE [LARGE SCALE GENOMIC DNA]</scope>
    <source>
        <strain evidence="9 10">DSM 19910</strain>
    </source>
</reference>
<keyword evidence="3" id="KW-1003">Cell membrane</keyword>
<organism evidence="9 10">
    <name type="scientific">Liquorilactobacillus capillatus DSM 19910</name>
    <dbReference type="NCBI Taxonomy" id="1423731"/>
    <lineage>
        <taxon>Bacteria</taxon>
        <taxon>Bacillati</taxon>
        <taxon>Bacillota</taxon>
        <taxon>Bacilli</taxon>
        <taxon>Lactobacillales</taxon>
        <taxon>Lactobacillaceae</taxon>
        <taxon>Liquorilactobacillus</taxon>
    </lineage>
</organism>
<dbReference type="OrthoDB" id="9813426at2"/>
<evidence type="ECO:0000256" key="1">
    <source>
        <dbReference type="ARBA" id="ARBA00004651"/>
    </source>
</evidence>
<proteinExistence type="inferred from homology"/>
<evidence type="ECO:0000256" key="4">
    <source>
        <dbReference type="ARBA" id="ARBA00022692"/>
    </source>
</evidence>
<feature type="transmembrane region" description="Helical" evidence="7">
    <location>
        <begin position="51"/>
        <end position="73"/>
    </location>
</feature>
<evidence type="ECO:0000256" key="7">
    <source>
        <dbReference type="SAM" id="Phobius"/>
    </source>
</evidence>
<keyword evidence="6 7" id="KW-0472">Membrane</keyword>
<evidence type="ECO:0000256" key="6">
    <source>
        <dbReference type="ARBA" id="ARBA00023136"/>
    </source>
</evidence>
<sequence>MNTSVLIDIINQYGYFGIAFLIAIENIFPPIPSEVILAFTGFITLSSNLNVWGSIIAATLGAIIGATVLYAVGRFLSVERLQRILAGRWGKILRLKPTDITKAAAFFNRHGGAAIFFGRFIPVIRSLVSIPAGMSGYPFLRFIALSAAGTLIWNTVLIFVGRLSGHAWPHIVALIETYGKVALLLLIIIAIVSFFIWRRKKNTSN</sequence>
<keyword evidence="4 7" id="KW-0812">Transmembrane</keyword>
<comment type="subcellular location">
    <subcellularLocation>
        <location evidence="1">Cell membrane</location>
        <topology evidence="1">Multi-pass membrane protein</topology>
    </subcellularLocation>
</comment>
<dbReference type="Proteomes" id="UP000051621">
    <property type="component" value="Unassembled WGS sequence"/>
</dbReference>
<feature type="transmembrane region" description="Helical" evidence="7">
    <location>
        <begin position="139"/>
        <end position="161"/>
    </location>
</feature>
<dbReference type="InterPro" id="IPR032816">
    <property type="entry name" value="VTT_dom"/>
</dbReference>
<keyword evidence="5 7" id="KW-1133">Transmembrane helix</keyword>
<dbReference type="STRING" id="1423731.FC81_GL001736"/>
<keyword evidence="10" id="KW-1185">Reference proteome</keyword>
<dbReference type="PATRIC" id="fig|1423731.3.peg.1779"/>
<dbReference type="Pfam" id="PF09335">
    <property type="entry name" value="VTT_dom"/>
    <property type="match status" value="1"/>
</dbReference>
<dbReference type="AlphaFoldDB" id="A0A0R1LZ21"/>
<accession>A0A0R1LZ21</accession>
<dbReference type="GO" id="GO:0005886">
    <property type="term" value="C:plasma membrane"/>
    <property type="evidence" value="ECO:0007669"/>
    <property type="project" value="UniProtKB-SubCell"/>
</dbReference>
<gene>
    <name evidence="9" type="ORF">FC81_GL001736</name>
</gene>
<feature type="transmembrane region" description="Helical" evidence="7">
    <location>
        <begin position="12"/>
        <end position="31"/>
    </location>
</feature>
<evidence type="ECO:0000313" key="10">
    <source>
        <dbReference type="Proteomes" id="UP000051621"/>
    </source>
</evidence>
<dbReference type="RefSeq" id="WP_057745494.1">
    <property type="nucleotide sequence ID" value="NZ_AZEF01000032.1"/>
</dbReference>
<dbReference type="PANTHER" id="PTHR42709:SF6">
    <property type="entry name" value="UNDECAPRENYL PHOSPHATE TRANSPORTER A"/>
    <property type="match status" value="1"/>
</dbReference>
<feature type="transmembrane region" description="Helical" evidence="7">
    <location>
        <begin position="181"/>
        <end position="197"/>
    </location>
</feature>
<evidence type="ECO:0000256" key="5">
    <source>
        <dbReference type="ARBA" id="ARBA00022989"/>
    </source>
</evidence>
<dbReference type="EMBL" id="AZEF01000032">
    <property type="protein sequence ID" value="KRL00902.1"/>
    <property type="molecule type" value="Genomic_DNA"/>
</dbReference>
<name>A0A0R1LZ21_9LACO</name>
<evidence type="ECO:0000256" key="3">
    <source>
        <dbReference type="ARBA" id="ARBA00022475"/>
    </source>
</evidence>
<dbReference type="PANTHER" id="PTHR42709">
    <property type="entry name" value="ALKALINE PHOSPHATASE LIKE PROTEIN"/>
    <property type="match status" value="1"/>
</dbReference>
<comment type="similarity">
    <text evidence="2">Belongs to the DedA family.</text>
</comment>
<dbReference type="InterPro" id="IPR051311">
    <property type="entry name" value="DedA_domain"/>
</dbReference>